<organism evidence="8 9">
    <name type="scientific">Allacma fusca</name>
    <dbReference type="NCBI Taxonomy" id="39272"/>
    <lineage>
        <taxon>Eukaryota</taxon>
        <taxon>Metazoa</taxon>
        <taxon>Ecdysozoa</taxon>
        <taxon>Arthropoda</taxon>
        <taxon>Hexapoda</taxon>
        <taxon>Collembola</taxon>
        <taxon>Symphypleona</taxon>
        <taxon>Sminthuridae</taxon>
        <taxon>Allacma</taxon>
    </lineage>
</organism>
<evidence type="ECO:0000256" key="1">
    <source>
        <dbReference type="ARBA" id="ARBA00004123"/>
    </source>
</evidence>
<sequence>MKVDRVNKSELSQKGVKMSSQDRDGVELESQFILRLPEGPAEELREVIRNGNLNLKDRLRLKLDNDLRRGTFYFDHHVFPAKLVDLPCVMESHKTIDNRNMYKTADICQILKCMEEEEPEEEPKPQKKSNSFKVDKRFLYPHGITAPLKSVRKRRFRKTLRKKQYSDQPEIEKEVRRLLRADYEAGHIRWEVIDDEQDDKVREGGGPSKDSVLMQGSQTNENPGPAEDRLEGSLDTLINAEHIFGEDVSDSEADDEDIIQGGELDDESRLSMDDDSQSRQSDSMTSSSQMQSDGNKSFATSFKDLFVSPSPGSSVDSPIPSTPTSSTHGKSPEKSHKGGPASRPGSSSGLSSMSKDDLQSQLNDLRNQLTEISARRQNRETELSSMDNVALRNRLESVLKQIVNEQKDKERQIREIEAMLNQ</sequence>
<dbReference type="CDD" id="cd08047">
    <property type="entry name" value="TAF7"/>
    <property type="match status" value="1"/>
</dbReference>
<dbReference type="AlphaFoldDB" id="A0A8J2JU74"/>
<evidence type="ECO:0000256" key="4">
    <source>
        <dbReference type="ARBA" id="ARBA00023163"/>
    </source>
</evidence>
<dbReference type="InterPro" id="IPR037817">
    <property type="entry name" value="TAF7"/>
</dbReference>
<dbReference type="GO" id="GO:0005669">
    <property type="term" value="C:transcription factor TFIID complex"/>
    <property type="evidence" value="ECO:0007669"/>
    <property type="project" value="InterPro"/>
</dbReference>
<reference evidence="8" key="1">
    <citation type="submission" date="2021-06" db="EMBL/GenBank/DDBJ databases">
        <authorList>
            <person name="Hodson N. C."/>
            <person name="Mongue J. A."/>
            <person name="Jaron S. K."/>
        </authorList>
    </citation>
    <scope>NUCLEOTIDE SEQUENCE</scope>
</reference>
<evidence type="ECO:0000256" key="2">
    <source>
        <dbReference type="ARBA" id="ARBA00009368"/>
    </source>
</evidence>
<dbReference type="GO" id="GO:0016251">
    <property type="term" value="F:RNA polymerase II general transcription initiation factor activity"/>
    <property type="evidence" value="ECO:0007669"/>
    <property type="project" value="TreeGrafter"/>
</dbReference>
<keyword evidence="3" id="KW-0805">Transcription regulation</keyword>
<keyword evidence="9" id="KW-1185">Reference proteome</keyword>
<dbReference type="OrthoDB" id="153872at2759"/>
<name>A0A8J2JU74_9HEXA</name>
<evidence type="ECO:0000313" key="8">
    <source>
        <dbReference type="EMBL" id="CAG7721829.1"/>
    </source>
</evidence>
<dbReference type="GO" id="GO:0051123">
    <property type="term" value="P:RNA polymerase II preinitiation complex assembly"/>
    <property type="evidence" value="ECO:0007669"/>
    <property type="project" value="TreeGrafter"/>
</dbReference>
<dbReference type="Pfam" id="PF04658">
    <property type="entry name" value="TAFII55_N"/>
    <property type="match status" value="1"/>
</dbReference>
<dbReference type="Proteomes" id="UP000708208">
    <property type="component" value="Unassembled WGS sequence"/>
</dbReference>
<dbReference type="PANTHER" id="PTHR12228:SF0">
    <property type="entry name" value="TATA-BOX BINDING PROTEIN ASSOCIATED FACTOR 7"/>
    <property type="match status" value="1"/>
</dbReference>
<feature type="compositionally biased region" description="Low complexity" evidence="6">
    <location>
        <begin position="278"/>
        <end position="293"/>
    </location>
</feature>
<evidence type="ECO:0000256" key="5">
    <source>
        <dbReference type="ARBA" id="ARBA00023242"/>
    </source>
</evidence>
<proteinExistence type="inferred from homology"/>
<evidence type="ECO:0000259" key="7">
    <source>
        <dbReference type="SMART" id="SM01370"/>
    </source>
</evidence>
<keyword evidence="5" id="KW-0539">Nucleus</keyword>
<feature type="compositionally biased region" description="Low complexity" evidence="6">
    <location>
        <begin position="308"/>
        <end position="327"/>
    </location>
</feature>
<feature type="compositionally biased region" description="Acidic residues" evidence="6">
    <location>
        <begin position="247"/>
        <end position="266"/>
    </location>
</feature>
<dbReference type="SMART" id="SM01370">
    <property type="entry name" value="TAFII55_N"/>
    <property type="match status" value="1"/>
</dbReference>
<comment type="similarity">
    <text evidence="2">Belongs to the TAF7 family.</text>
</comment>
<dbReference type="InterPro" id="IPR006751">
    <property type="entry name" value="TAFII55_prot_cons_reg"/>
</dbReference>
<feature type="domain" description="TAFII55 protein conserved region" evidence="7">
    <location>
        <begin position="28"/>
        <end position="187"/>
    </location>
</feature>
<evidence type="ECO:0000256" key="6">
    <source>
        <dbReference type="SAM" id="MobiDB-lite"/>
    </source>
</evidence>
<comment type="caution">
    <text evidence="8">The sequence shown here is derived from an EMBL/GenBank/DDBJ whole genome shotgun (WGS) entry which is preliminary data.</text>
</comment>
<evidence type="ECO:0000256" key="3">
    <source>
        <dbReference type="ARBA" id="ARBA00023015"/>
    </source>
</evidence>
<dbReference type="PANTHER" id="PTHR12228">
    <property type="entry name" value="TRANSCRIPTION INITIATION FACTOR TFIID 55 KD SUBUNIT-RELATED"/>
    <property type="match status" value="1"/>
</dbReference>
<keyword evidence="4" id="KW-0804">Transcription</keyword>
<dbReference type="EMBL" id="CAJVCH010083245">
    <property type="protein sequence ID" value="CAG7721829.1"/>
    <property type="molecule type" value="Genomic_DNA"/>
</dbReference>
<comment type="subcellular location">
    <subcellularLocation>
        <location evidence="1">Nucleus</location>
    </subcellularLocation>
</comment>
<feature type="region of interest" description="Disordered" evidence="6">
    <location>
        <begin position="196"/>
        <end position="365"/>
    </location>
</feature>
<feature type="compositionally biased region" description="Low complexity" evidence="6">
    <location>
        <begin position="338"/>
        <end position="353"/>
    </location>
</feature>
<accession>A0A8J2JU74</accession>
<feature type="region of interest" description="Disordered" evidence="6">
    <location>
        <begin position="1"/>
        <end position="23"/>
    </location>
</feature>
<gene>
    <name evidence="8" type="ORF">AFUS01_LOCUS11017</name>
</gene>
<evidence type="ECO:0000313" key="9">
    <source>
        <dbReference type="Proteomes" id="UP000708208"/>
    </source>
</evidence>
<protein>
    <recommendedName>
        <fullName evidence="7">TAFII55 protein conserved region domain-containing protein</fullName>
    </recommendedName>
</protein>